<gene>
    <name evidence="1" type="ORF">CHC_T00000179001</name>
</gene>
<dbReference type="KEGG" id="ccp:CHC_T00000179001"/>
<evidence type="ECO:0000313" key="2">
    <source>
        <dbReference type="Proteomes" id="UP000012073"/>
    </source>
</evidence>
<protein>
    <submittedName>
        <fullName evidence="1">Uncharacterized protein</fullName>
    </submittedName>
</protein>
<dbReference type="AlphaFoldDB" id="R7QMC0"/>
<dbReference type="RefSeq" id="XP_005719160.1">
    <property type="nucleotide sequence ID" value="XM_005719103.1"/>
</dbReference>
<proteinExistence type="predicted"/>
<dbReference type="Gramene" id="CDF39249">
    <property type="protein sequence ID" value="CDF39249"/>
    <property type="gene ID" value="CHC_T00000179001"/>
</dbReference>
<reference evidence="2" key="1">
    <citation type="journal article" date="2013" name="Proc. Natl. Acad. Sci. U.S.A.">
        <title>Genome structure and metabolic features in the red seaweed Chondrus crispus shed light on evolution of the Archaeplastida.</title>
        <authorList>
            <person name="Collen J."/>
            <person name="Porcel B."/>
            <person name="Carre W."/>
            <person name="Ball S.G."/>
            <person name="Chaparro C."/>
            <person name="Tonon T."/>
            <person name="Barbeyron T."/>
            <person name="Michel G."/>
            <person name="Noel B."/>
            <person name="Valentin K."/>
            <person name="Elias M."/>
            <person name="Artiguenave F."/>
            <person name="Arun A."/>
            <person name="Aury J.M."/>
            <person name="Barbosa-Neto J.F."/>
            <person name="Bothwell J.H."/>
            <person name="Bouget F.Y."/>
            <person name="Brillet L."/>
            <person name="Cabello-Hurtado F."/>
            <person name="Capella-Gutierrez S."/>
            <person name="Charrier B."/>
            <person name="Cladiere L."/>
            <person name="Cock J.M."/>
            <person name="Coelho S.M."/>
            <person name="Colleoni C."/>
            <person name="Czjzek M."/>
            <person name="Da Silva C."/>
            <person name="Delage L."/>
            <person name="Denoeud F."/>
            <person name="Deschamps P."/>
            <person name="Dittami S.M."/>
            <person name="Gabaldon T."/>
            <person name="Gachon C.M."/>
            <person name="Groisillier A."/>
            <person name="Herve C."/>
            <person name="Jabbari K."/>
            <person name="Katinka M."/>
            <person name="Kloareg B."/>
            <person name="Kowalczyk N."/>
            <person name="Labadie K."/>
            <person name="Leblanc C."/>
            <person name="Lopez P.J."/>
            <person name="McLachlan D.H."/>
            <person name="Meslet-Cladiere L."/>
            <person name="Moustafa A."/>
            <person name="Nehr Z."/>
            <person name="Nyvall Collen P."/>
            <person name="Panaud O."/>
            <person name="Partensky F."/>
            <person name="Poulain J."/>
            <person name="Rensing S.A."/>
            <person name="Rousvoal S."/>
            <person name="Samson G."/>
            <person name="Symeonidi A."/>
            <person name="Weissenbach J."/>
            <person name="Zambounis A."/>
            <person name="Wincker P."/>
            <person name="Boyen C."/>
        </authorList>
    </citation>
    <scope>NUCLEOTIDE SEQUENCE [LARGE SCALE GENOMIC DNA]</scope>
    <source>
        <strain evidence="2">cv. Stackhouse</strain>
    </source>
</reference>
<keyword evidence="2" id="KW-1185">Reference proteome</keyword>
<dbReference type="GeneID" id="17326878"/>
<accession>R7QMC0</accession>
<dbReference type="Proteomes" id="UP000012073">
    <property type="component" value="Unassembled WGS sequence"/>
</dbReference>
<evidence type="ECO:0000313" key="1">
    <source>
        <dbReference type="EMBL" id="CDF39249.1"/>
    </source>
</evidence>
<sequence>MPIFCPRCSSYWIIRTAPAGRTLLGSYLIYRATAIPTRSHTLPRRTAFVRYVTS</sequence>
<organism evidence="1 2">
    <name type="scientific">Chondrus crispus</name>
    <name type="common">Carrageen Irish moss</name>
    <name type="synonym">Polymorpha crispa</name>
    <dbReference type="NCBI Taxonomy" id="2769"/>
    <lineage>
        <taxon>Eukaryota</taxon>
        <taxon>Rhodophyta</taxon>
        <taxon>Florideophyceae</taxon>
        <taxon>Rhodymeniophycidae</taxon>
        <taxon>Gigartinales</taxon>
        <taxon>Gigartinaceae</taxon>
        <taxon>Chondrus</taxon>
    </lineage>
</organism>
<dbReference type="EMBL" id="HG002013">
    <property type="protein sequence ID" value="CDF39249.1"/>
    <property type="molecule type" value="Genomic_DNA"/>
</dbReference>
<name>R7QMC0_CHOCR</name>